<dbReference type="InterPro" id="IPR023996">
    <property type="entry name" value="TonB-dep_OMP_SusC/RagA"/>
</dbReference>
<reference evidence="9 10" key="1">
    <citation type="submission" date="2018-11" db="EMBL/GenBank/DDBJ databases">
        <title>Aureibaculum marinum gen. nov., sp. nov., a member of the family Flavobacteriaceae isolated from the Bohai Sea.</title>
        <authorList>
            <person name="Ji X."/>
        </authorList>
    </citation>
    <scope>NUCLEOTIDE SEQUENCE [LARGE SCALE GENOMIC DNA]</scope>
    <source>
        <strain evidence="9 10">BH-SD17</strain>
    </source>
</reference>
<proteinExistence type="inferred from homology"/>
<dbReference type="Gene3D" id="2.170.130.10">
    <property type="entry name" value="TonB-dependent receptor, plug domain"/>
    <property type="match status" value="1"/>
</dbReference>
<evidence type="ECO:0000256" key="4">
    <source>
        <dbReference type="ARBA" id="ARBA00022692"/>
    </source>
</evidence>
<gene>
    <name evidence="9" type="ORF">EGM88_00900</name>
</gene>
<dbReference type="AlphaFoldDB" id="A0A3N4NYF7"/>
<dbReference type="SUPFAM" id="SSF56935">
    <property type="entry name" value="Porins"/>
    <property type="match status" value="1"/>
</dbReference>
<dbReference type="InterPro" id="IPR023997">
    <property type="entry name" value="TonB-dep_OMP_SusC/RagA_CS"/>
</dbReference>
<dbReference type="InterPro" id="IPR036942">
    <property type="entry name" value="Beta-barrel_TonB_sf"/>
</dbReference>
<dbReference type="InterPro" id="IPR039426">
    <property type="entry name" value="TonB-dep_rcpt-like"/>
</dbReference>
<dbReference type="Pfam" id="PF13715">
    <property type="entry name" value="CarbopepD_reg_2"/>
    <property type="match status" value="1"/>
</dbReference>
<dbReference type="Pfam" id="PF07715">
    <property type="entry name" value="Plug"/>
    <property type="match status" value="1"/>
</dbReference>
<keyword evidence="2 7" id="KW-0813">Transport</keyword>
<dbReference type="InterPro" id="IPR012910">
    <property type="entry name" value="Plug_dom"/>
</dbReference>
<keyword evidence="10" id="KW-1185">Reference proteome</keyword>
<evidence type="ECO:0000256" key="5">
    <source>
        <dbReference type="ARBA" id="ARBA00023136"/>
    </source>
</evidence>
<keyword evidence="5 7" id="KW-0472">Membrane</keyword>
<evidence type="ECO:0000256" key="6">
    <source>
        <dbReference type="ARBA" id="ARBA00023237"/>
    </source>
</evidence>
<organism evidence="9 10">
    <name type="scientific">Aureibaculum marinum</name>
    <dbReference type="NCBI Taxonomy" id="2487930"/>
    <lineage>
        <taxon>Bacteria</taxon>
        <taxon>Pseudomonadati</taxon>
        <taxon>Bacteroidota</taxon>
        <taxon>Flavobacteriia</taxon>
        <taxon>Flavobacteriales</taxon>
        <taxon>Flavobacteriaceae</taxon>
        <taxon>Aureibaculum</taxon>
    </lineage>
</organism>
<dbReference type="PROSITE" id="PS52016">
    <property type="entry name" value="TONB_DEPENDENT_REC_3"/>
    <property type="match status" value="1"/>
</dbReference>
<dbReference type="OrthoDB" id="9768177at2"/>
<evidence type="ECO:0000313" key="9">
    <source>
        <dbReference type="EMBL" id="RPD99857.1"/>
    </source>
</evidence>
<accession>A0A3N4NYF7</accession>
<dbReference type="Gene3D" id="2.40.170.20">
    <property type="entry name" value="TonB-dependent receptor, beta-barrel domain"/>
    <property type="match status" value="1"/>
</dbReference>
<protein>
    <submittedName>
        <fullName evidence="9">SusC/RagA family TonB-linked outer membrane protein</fullName>
    </submittedName>
</protein>
<dbReference type="GO" id="GO:0009279">
    <property type="term" value="C:cell outer membrane"/>
    <property type="evidence" value="ECO:0007669"/>
    <property type="project" value="UniProtKB-SubCell"/>
</dbReference>
<evidence type="ECO:0000256" key="7">
    <source>
        <dbReference type="PROSITE-ProRule" id="PRU01360"/>
    </source>
</evidence>
<evidence type="ECO:0000256" key="3">
    <source>
        <dbReference type="ARBA" id="ARBA00022452"/>
    </source>
</evidence>
<sequence>MEINSKRTFFYERKKITNFIMRTFMFLFCTTFFGLTNNDVFPQNSKVIIDKDKTISIDQVFELIQKQTDYTFIFQEDMFKDIPKVSLKKGTIKTGKLLQICLSGHGFQFKLSPENNILINKHKSNIKKIQQLVTGTITDESGSPLVGVTIIVKGTSKGVVSDFNGNYTIPISNDKSILVFSSLGYQTQEIEVGNQNTINVTLIEALNQLDDVILVSTGYQNIEREQLTGAASVVTAKEINQKTSVSGNFLENLEGRLPGLVYNARNPNIPEDEQLTIRGISTFDGVKLPLIVIDGFPTEVNLNSINPNTIASVSVLRDAAASTIYGARAANGVIVIETKSGKKGKPVVTFRNTTSFQSSPKFSDLNYAKSAEYIDIEFANEMNSTSSRPSARFTQPTPARAIAFDLKEGLITEEQANASLATLGNYYNLNEYKDLFYRTSMVNNFDLSMSGGGENNLYRVGVNYIDYNGNEQFDENKRLIANLNSTYNISDRFTLDVGAIYTNEINNQRGNVPSYSSLLPYTRIVDDQGNSLPNYKSLRATDDLNNEAIALGLYDRRTKPYSDFLTERNNNNRNAIRGQLKLNTKFTEWLNLDLGGAFEHDNELSNQLYEEDNYLVRDLLNRSAQQDESTGNPLFIHIPQGDILKKTNYITNAITLRAQLNLNTYLDNKNKHQLSGILGTEVRKTETESHLSSIFGYDGQSLLVGSVDLGLLESRDVKSGFSTFGFGNPYVNTSDYFNESFSDRRFRSYYSQMTYSFDTKYILTGSVRLDQSNLFGTDPRYKNKPQWSVGANWQLHKERFMERASNWLNEFKLRAAYGLTGNVPQSNSGRFLILRTTTNRFVSPSVPYNYITSPVNEAIRWENTTNLNLGIDFGLFNNRISGTLDWYTKKTEDVLGSTLADPTTGFSNYIANTAKIENKGLELWLNAKILETDKFNWTSSLTASFNTNKILKVYEANANAYRSQYYINSSSPYEGYALNSLLSYRYAGLSEFGDPMRTRNDGSVSTMTSSDQIQFEDLVNSGTTTPKHVLGLSNQISFGNFDFFAQVMFYGGHYTRVEAPNTRASYPLVGTENYWKQPGDELITDIPRIKPRFGDPNYSASSFGNTIYTKADRFVIKADQINITDINLTYRIPNRLLERIKMLDTQLRFQVQNAFKFNLADSSIDSDAINPITGVRGLSTQPIYSISLSTQF</sequence>
<evidence type="ECO:0000256" key="2">
    <source>
        <dbReference type="ARBA" id="ARBA00022448"/>
    </source>
</evidence>
<keyword evidence="4 7" id="KW-0812">Transmembrane</keyword>
<dbReference type="InterPro" id="IPR008969">
    <property type="entry name" value="CarboxyPept-like_regulatory"/>
</dbReference>
<name>A0A3N4NYF7_9FLAO</name>
<evidence type="ECO:0000313" key="10">
    <source>
        <dbReference type="Proteomes" id="UP000270856"/>
    </source>
</evidence>
<dbReference type="NCBIfam" id="TIGR04056">
    <property type="entry name" value="OMP_RagA_SusC"/>
    <property type="match status" value="1"/>
</dbReference>
<dbReference type="Gene3D" id="2.60.40.1120">
    <property type="entry name" value="Carboxypeptidase-like, regulatory domain"/>
    <property type="match status" value="1"/>
</dbReference>
<comment type="caution">
    <text evidence="9">The sequence shown here is derived from an EMBL/GenBank/DDBJ whole genome shotgun (WGS) entry which is preliminary data.</text>
</comment>
<comment type="similarity">
    <text evidence="7">Belongs to the TonB-dependent receptor family.</text>
</comment>
<dbReference type="RefSeq" id="WP_123896001.1">
    <property type="nucleotide sequence ID" value="NZ_RPFJ01000002.1"/>
</dbReference>
<dbReference type="EMBL" id="RPFJ01000002">
    <property type="protein sequence ID" value="RPD99857.1"/>
    <property type="molecule type" value="Genomic_DNA"/>
</dbReference>
<comment type="subcellular location">
    <subcellularLocation>
        <location evidence="1 7">Cell outer membrane</location>
        <topology evidence="1 7">Multi-pass membrane protein</topology>
    </subcellularLocation>
</comment>
<dbReference type="SUPFAM" id="SSF49464">
    <property type="entry name" value="Carboxypeptidase regulatory domain-like"/>
    <property type="match status" value="1"/>
</dbReference>
<keyword evidence="6 7" id="KW-0998">Cell outer membrane</keyword>
<dbReference type="InterPro" id="IPR037066">
    <property type="entry name" value="Plug_dom_sf"/>
</dbReference>
<evidence type="ECO:0000259" key="8">
    <source>
        <dbReference type="Pfam" id="PF07715"/>
    </source>
</evidence>
<dbReference type="NCBIfam" id="TIGR04057">
    <property type="entry name" value="SusC_RagA_signa"/>
    <property type="match status" value="1"/>
</dbReference>
<keyword evidence="3 7" id="KW-1134">Transmembrane beta strand</keyword>
<evidence type="ECO:0000256" key="1">
    <source>
        <dbReference type="ARBA" id="ARBA00004571"/>
    </source>
</evidence>
<dbReference type="Proteomes" id="UP000270856">
    <property type="component" value="Unassembled WGS sequence"/>
</dbReference>
<feature type="domain" description="TonB-dependent receptor plug" evidence="8">
    <location>
        <begin position="225"/>
        <end position="333"/>
    </location>
</feature>